<sequence>MADIQKALTPKKQKSDPKEMLPDQYRDFLDVFDRDRADQLSPFRGPKVDHVIGLKRTPRRIAEDGVEPSEIKALGRRRPPGC</sequence>
<accession>A0A1J9RGH7</accession>
<evidence type="ECO:0000313" key="3">
    <source>
        <dbReference type="Proteomes" id="UP000242791"/>
    </source>
</evidence>
<dbReference type="AlphaFoldDB" id="A0A1J9RGH7"/>
<evidence type="ECO:0000313" key="2">
    <source>
        <dbReference type="EMBL" id="OJD27663.1"/>
    </source>
</evidence>
<name>A0A1J9RGH7_9EURO</name>
<evidence type="ECO:0000256" key="1">
    <source>
        <dbReference type="SAM" id="MobiDB-lite"/>
    </source>
</evidence>
<proteinExistence type="predicted"/>
<dbReference type="EMBL" id="LGTZ01000077">
    <property type="protein sequence ID" value="OJD27663.1"/>
    <property type="molecule type" value="Genomic_DNA"/>
</dbReference>
<feature type="region of interest" description="Disordered" evidence="1">
    <location>
        <begin position="63"/>
        <end position="82"/>
    </location>
</feature>
<organism evidence="2 3">
    <name type="scientific">Blastomyces percursus</name>
    <dbReference type="NCBI Taxonomy" id="1658174"/>
    <lineage>
        <taxon>Eukaryota</taxon>
        <taxon>Fungi</taxon>
        <taxon>Dikarya</taxon>
        <taxon>Ascomycota</taxon>
        <taxon>Pezizomycotina</taxon>
        <taxon>Eurotiomycetes</taxon>
        <taxon>Eurotiomycetidae</taxon>
        <taxon>Onygenales</taxon>
        <taxon>Ajellomycetaceae</taxon>
        <taxon>Blastomyces</taxon>
    </lineage>
</organism>
<dbReference type="Proteomes" id="UP000242791">
    <property type="component" value="Unassembled WGS sequence"/>
</dbReference>
<keyword evidence="3" id="KW-1185">Reference proteome</keyword>
<protein>
    <submittedName>
        <fullName evidence="2">Uncharacterized protein</fullName>
    </submittedName>
</protein>
<feature type="region of interest" description="Disordered" evidence="1">
    <location>
        <begin position="1"/>
        <end position="21"/>
    </location>
</feature>
<dbReference type="VEuPathDB" id="FungiDB:ACJ73_00951"/>
<comment type="caution">
    <text evidence="2">The sequence shown here is derived from an EMBL/GenBank/DDBJ whole genome shotgun (WGS) entry which is preliminary data.</text>
</comment>
<dbReference type="OrthoDB" id="5417660at2759"/>
<reference evidence="2 3" key="1">
    <citation type="submission" date="2015-08" db="EMBL/GenBank/DDBJ databases">
        <title>Emmonsia species relationships and genome sequence.</title>
        <authorList>
            <person name="Cuomo C.A."/>
            <person name="Schwartz I.S."/>
            <person name="Kenyon C."/>
            <person name="De Hoog G.S."/>
            <person name="Govender N.P."/>
            <person name="Botha A."/>
            <person name="Moreno L."/>
            <person name="De Vries M."/>
            <person name="Munoz J.F."/>
            <person name="Stielow J.B."/>
        </authorList>
    </citation>
    <scope>NUCLEOTIDE SEQUENCE [LARGE SCALE GENOMIC DNA]</scope>
    <source>
        <strain evidence="2 3">EI222</strain>
    </source>
</reference>
<gene>
    <name evidence="2" type="ORF">ACJ73_00951</name>
</gene>